<dbReference type="GO" id="GO:0006281">
    <property type="term" value="P:DNA repair"/>
    <property type="evidence" value="ECO:0007669"/>
    <property type="project" value="UniProtKB-KW"/>
</dbReference>
<evidence type="ECO:0000256" key="11">
    <source>
        <dbReference type="SAM" id="MobiDB-lite"/>
    </source>
</evidence>
<evidence type="ECO:0000256" key="5">
    <source>
        <dbReference type="ARBA" id="ARBA00022763"/>
    </source>
</evidence>
<dbReference type="SMART" id="SM00485">
    <property type="entry name" value="XPGN"/>
    <property type="match status" value="1"/>
</dbReference>
<organism evidence="14 15">
    <name type="scientific">Fopius arisanus</name>
    <dbReference type="NCBI Taxonomy" id="64838"/>
    <lineage>
        <taxon>Eukaryota</taxon>
        <taxon>Metazoa</taxon>
        <taxon>Ecdysozoa</taxon>
        <taxon>Arthropoda</taxon>
        <taxon>Hexapoda</taxon>
        <taxon>Insecta</taxon>
        <taxon>Pterygota</taxon>
        <taxon>Neoptera</taxon>
        <taxon>Endopterygota</taxon>
        <taxon>Hymenoptera</taxon>
        <taxon>Apocrita</taxon>
        <taxon>Ichneumonoidea</taxon>
        <taxon>Braconidae</taxon>
        <taxon>Opiinae</taxon>
        <taxon>Fopius</taxon>
    </lineage>
</organism>
<dbReference type="InterPro" id="IPR006086">
    <property type="entry name" value="XPG-I_dom"/>
</dbReference>
<dbReference type="FunFam" id="1.10.150.20:FF:000030">
    <property type="entry name" value="Flap endonuclease GEN-like 1"/>
    <property type="match status" value="1"/>
</dbReference>
<dbReference type="SMART" id="SM00279">
    <property type="entry name" value="HhH2"/>
    <property type="match status" value="1"/>
</dbReference>
<protein>
    <submittedName>
        <fullName evidence="15 16">Flap endonuclease GEN</fullName>
    </submittedName>
</protein>
<dbReference type="CDD" id="cd09869">
    <property type="entry name" value="PIN_GEN1"/>
    <property type="match status" value="1"/>
</dbReference>
<evidence type="ECO:0000313" key="15">
    <source>
        <dbReference type="RefSeq" id="XP_011296957.1"/>
    </source>
</evidence>
<dbReference type="Pfam" id="PF18704">
    <property type="entry name" value="Chromo_2"/>
    <property type="match status" value="1"/>
</dbReference>
<dbReference type="InterPro" id="IPR006084">
    <property type="entry name" value="XPG/Rad2"/>
</dbReference>
<dbReference type="SUPFAM" id="SSF88723">
    <property type="entry name" value="PIN domain-like"/>
    <property type="match status" value="1"/>
</dbReference>
<dbReference type="InterPro" id="IPR006085">
    <property type="entry name" value="XPG_DNA_repair_N"/>
</dbReference>
<dbReference type="Gene3D" id="3.40.50.1010">
    <property type="entry name" value="5'-nuclease"/>
    <property type="match status" value="1"/>
</dbReference>
<gene>
    <name evidence="15 16" type="primary">Gen</name>
</gene>
<keyword evidence="6" id="KW-0378">Hydrolase</keyword>
<evidence type="ECO:0000259" key="12">
    <source>
        <dbReference type="SMART" id="SM00484"/>
    </source>
</evidence>
<accession>A0A9R1STP8</accession>
<dbReference type="SUPFAM" id="SSF47807">
    <property type="entry name" value="5' to 3' exonuclease, C-terminal subdomain"/>
    <property type="match status" value="1"/>
</dbReference>
<comment type="similarity">
    <text evidence="10">Belongs to the XPG/RAD2 endonuclease family. GEN subfamily.</text>
</comment>
<feature type="domain" description="XPG N-terminal" evidence="13">
    <location>
        <begin position="1"/>
        <end position="96"/>
    </location>
</feature>
<dbReference type="Pfam" id="PF00867">
    <property type="entry name" value="XPG_I"/>
    <property type="match status" value="1"/>
</dbReference>
<dbReference type="Gene3D" id="1.10.150.20">
    <property type="entry name" value="5' to 3' exonuclease, C-terminal subdomain"/>
    <property type="match status" value="1"/>
</dbReference>
<dbReference type="InterPro" id="IPR036279">
    <property type="entry name" value="5-3_exonuclease_C_sf"/>
</dbReference>
<keyword evidence="7" id="KW-0460">Magnesium</keyword>
<keyword evidence="8" id="KW-0234">DNA repair</keyword>
<evidence type="ECO:0000256" key="8">
    <source>
        <dbReference type="ARBA" id="ARBA00023204"/>
    </source>
</evidence>
<dbReference type="InterPro" id="IPR041012">
    <property type="entry name" value="GEN_chromo"/>
</dbReference>
<dbReference type="Proteomes" id="UP000694866">
    <property type="component" value="Unplaced"/>
</dbReference>
<dbReference type="RefSeq" id="XP_011296965.1">
    <property type="nucleotide sequence ID" value="XM_011298663.1"/>
</dbReference>
<accession>A0A9R1STP3</accession>
<keyword evidence="2" id="KW-0540">Nuclease</keyword>
<dbReference type="GO" id="GO:0008821">
    <property type="term" value="F:crossover junction DNA endonuclease activity"/>
    <property type="evidence" value="ECO:0007669"/>
    <property type="project" value="UniProtKB-ARBA"/>
</dbReference>
<evidence type="ECO:0000256" key="6">
    <source>
        <dbReference type="ARBA" id="ARBA00022801"/>
    </source>
</evidence>
<evidence type="ECO:0000256" key="9">
    <source>
        <dbReference type="ARBA" id="ARBA00023242"/>
    </source>
</evidence>
<dbReference type="Pfam" id="PF00752">
    <property type="entry name" value="XPG_N"/>
    <property type="match status" value="1"/>
</dbReference>
<evidence type="ECO:0000256" key="1">
    <source>
        <dbReference type="ARBA" id="ARBA00001946"/>
    </source>
</evidence>
<dbReference type="InterPro" id="IPR008918">
    <property type="entry name" value="HhH2"/>
</dbReference>
<dbReference type="SMART" id="SM00484">
    <property type="entry name" value="XPGI"/>
    <property type="match status" value="1"/>
</dbReference>
<keyword evidence="3" id="KW-0479">Metal-binding</keyword>
<feature type="domain" description="XPG-I" evidence="12">
    <location>
        <begin position="124"/>
        <end position="198"/>
    </location>
</feature>
<feature type="compositionally biased region" description="Basic and acidic residues" evidence="11">
    <location>
        <begin position="429"/>
        <end position="441"/>
    </location>
</feature>
<evidence type="ECO:0000256" key="7">
    <source>
        <dbReference type="ARBA" id="ARBA00022842"/>
    </source>
</evidence>
<dbReference type="PANTHER" id="PTHR11081">
    <property type="entry name" value="FLAP ENDONUCLEASE FAMILY MEMBER"/>
    <property type="match status" value="1"/>
</dbReference>
<keyword evidence="14" id="KW-1185">Reference proteome</keyword>
<dbReference type="InterPro" id="IPR029060">
    <property type="entry name" value="PIN-like_dom_sf"/>
</dbReference>
<keyword evidence="4 15" id="KW-0255">Endonuclease</keyword>
<evidence type="ECO:0000256" key="3">
    <source>
        <dbReference type="ARBA" id="ARBA00022723"/>
    </source>
</evidence>
<dbReference type="GO" id="GO:0017108">
    <property type="term" value="F:5'-flap endonuclease activity"/>
    <property type="evidence" value="ECO:0007669"/>
    <property type="project" value="UniProtKB-ARBA"/>
</dbReference>
<feature type="region of interest" description="Disordered" evidence="11">
    <location>
        <begin position="474"/>
        <end position="493"/>
    </location>
</feature>
<dbReference type="PRINTS" id="PR00853">
    <property type="entry name" value="XPGRADSUPER"/>
</dbReference>
<dbReference type="AlphaFoldDB" id="A0A9R1STP3"/>
<evidence type="ECO:0000256" key="2">
    <source>
        <dbReference type="ARBA" id="ARBA00022722"/>
    </source>
</evidence>
<dbReference type="RefSeq" id="XP_011296957.1">
    <property type="nucleotide sequence ID" value="XM_011298655.1"/>
</dbReference>
<comment type="cofactor">
    <cofactor evidence="1">
        <name>Mg(2+)</name>
        <dbReference type="ChEBI" id="CHEBI:18420"/>
    </cofactor>
</comment>
<dbReference type="GO" id="GO:0000400">
    <property type="term" value="F:four-way junction DNA binding"/>
    <property type="evidence" value="ECO:0007669"/>
    <property type="project" value="TreeGrafter"/>
</dbReference>
<dbReference type="CTD" id="38594"/>
<evidence type="ECO:0000259" key="13">
    <source>
        <dbReference type="SMART" id="SM00485"/>
    </source>
</evidence>
<keyword evidence="5" id="KW-0227">DNA damage</keyword>
<dbReference type="PANTHER" id="PTHR11081:SF70">
    <property type="entry name" value="FLAP ENDONUCLEASE GEN HOMOLOG 1"/>
    <property type="match status" value="1"/>
</dbReference>
<reference evidence="15 16" key="1">
    <citation type="submission" date="2025-04" db="UniProtKB">
        <authorList>
            <consortium name="RefSeq"/>
        </authorList>
    </citation>
    <scope>IDENTIFICATION</scope>
    <source>
        <strain evidence="15 16">USDA-PBARC FA_bdor</strain>
        <tissue evidence="15 16">Whole organism</tissue>
    </source>
</reference>
<evidence type="ECO:0000313" key="14">
    <source>
        <dbReference type="Proteomes" id="UP000694866"/>
    </source>
</evidence>
<evidence type="ECO:0000256" key="10">
    <source>
        <dbReference type="ARBA" id="ARBA00038112"/>
    </source>
</evidence>
<name>A0A9R1STP3_9HYME</name>
<dbReference type="KEGG" id="fas:105262839"/>
<dbReference type="OrthoDB" id="2959108at2759"/>
<evidence type="ECO:0000313" key="16">
    <source>
        <dbReference type="RefSeq" id="XP_011296965.1"/>
    </source>
</evidence>
<dbReference type="GeneID" id="105262839"/>
<feature type="region of interest" description="Disordered" evidence="11">
    <location>
        <begin position="422"/>
        <end position="453"/>
    </location>
</feature>
<evidence type="ECO:0000256" key="4">
    <source>
        <dbReference type="ARBA" id="ARBA00022759"/>
    </source>
</evidence>
<proteinExistence type="inferred from homology"/>
<sequence>MGVQNLWNIIGSSCETVSLDKLRDKTIAIDLAGWAVDSQCLGSANDVQVNMHLRNLFFRTKALLMQGTIPVFVLEGKPPELKMKVIAERLNIRDGKNRDVEGKKLKCNRQGLTKVLKSCEKMLELMGLKCVKAHGEAEAMCAYLNQDGLVDGCITQDGDCFLYGAKTIYRKYSLAGQASVGGTAEEYTIDKIEKIYKLGRNKLIALALLCGCDYTPGVNGIGKTTALKFFSQFEDSQILRRMKSWRYDTSAAPTKQEQAVKSKCLLVDEFPDQQVIDEFLIRKGSIPTKIDNWQRPNGAGLVEYLAEHLRWETPATFEKVLPLVTRWQVINFQSIPQELRPNDPEVLIPKEIKKKRTPQTVLCFEIEWTVPGDSLYSYILSEIDQPLEDTKPFLTIERQDHVMQSYPQLVQAFEDLQAAKKKPKKAKKLAKEPDKIEEPPKQKKTRAKKPDSSCKRIDAYFQQRKSVVSKKLKSLESQDIGKSQSSRYQDQREDVVHNTVSKLAGTLPRIFDQLNSEDFASDVDADCAEMSMIIQRTCSQTSTNLPTLMPVPPHRSALDCVPEEKPRVPSPIIRQPEVLDISSDDDFVYIPLGERLKARV</sequence>
<keyword evidence="9" id="KW-0539">Nucleus</keyword>
<dbReference type="GO" id="GO:0046872">
    <property type="term" value="F:metal ion binding"/>
    <property type="evidence" value="ECO:0007669"/>
    <property type="project" value="UniProtKB-KW"/>
</dbReference>